<evidence type="ECO:0000259" key="3">
    <source>
        <dbReference type="PROSITE" id="PS51857"/>
    </source>
</evidence>
<feature type="region of interest" description="Disordered" evidence="2">
    <location>
        <begin position="114"/>
        <end position="141"/>
    </location>
</feature>
<evidence type="ECO:0000313" key="5">
    <source>
        <dbReference type="Proteomes" id="UP000318065"/>
    </source>
</evidence>
<dbReference type="SMART" id="SM00357">
    <property type="entry name" value="CSP"/>
    <property type="match status" value="1"/>
</dbReference>
<dbReference type="Proteomes" id="UP000318065">
    <property type="component" value="Chromosome"/>
</dbReference>
<dbReference type="InterPro" id="IPR019844">
    <property type="entry name" value="CSD_CS"/>
</dbReference>
<dbReference type="InterPro" id="IPR011129">
    <property type="entry name" value="CSD"/>
</dbReference>
<protein>
    <recommendedName>
        <fullName evidence="3">CSD domain-containing protein</fullName>
    </recommendedName>
</protein>
<proteinExistence type="predicted"/>
<dbReference type="GO" id="GO:0005737">
    <property type="term" value="C:cytoplasm"/>
    <property type="evidence" value="ECO:0007669"/>
    <property type="project" value="UniProtKB-SubCell"/>
</dbReference>
<evidence type="ECO:0000256" key="1">
    <source>
        <dbReference type="RuleBase" id="RU000408"/>
    </source>
</evidence>
<dbReference type="SUPFAM" id="SSF50249">
    <property type="entry name" value="Nucleic acid-binding proteins"/>
    <property type="match status" value="1"/>
</dbReference>
<dbReference type="InterPro" id="IPR012340">
    <property type="entry name" value="NA-bd_OB-fold"/>
</dbReference>
<dbReference type="Gene3D" id="2.40.50.140">
    <property type="entry name" value="Nucleic acid-binding proteins"/>
    <property type="match status" value="1"/>
</dbReference>
<dbReference type="AlphaFoldDB" id="A0A510HHG5"/>
<dbReference type="OrthoDB" id="5243230at2"/>
<dbReference type="CDD" id="cd04458">
    <property type="entry name" value="CSP_CDS"/>
    <property type="match status" value="1"/>
</dbReference>
<gene>
    <name evidence="4" type="ORF">RxyAA322_05590</name>
</gene>
<evidence type="ECO:0000313" key="4">
    <source>
        <dbReference type="EMBL" id="BBL78705.1"/>
    </source>
</evidence>
<reference evidence="4" key="1">
    <citation type="journal article" date="2019" name="Microbiol. Resour. Announc.">
        <title>Complete Genome Sequence of Rubrobacter xylanophilus Strain AA3-22, Isolated from Arima Onsen in Japan.</title>
        <authorList>
            <person name="Tomariguchi N."/>
            <person name="Miyazaki K."/>
        </authorList>
    </citation>
    <scope>NUCLEOTIDE SEQUENCE [LARGE SCALE GENOMIC DNA]</scope>
    <source>
        <strain evidence="4">AA3-22</strain>
    </source>
</reference>
<dbReference type="GO" id="GO:0003676">
    <property type="term" value="F:nucleic acid binding"/>
    <property type="evidence" value="ECO:0007669"/>
    <property type="project" value="InterPro"/>
</dbReference>
<feature type="region of interest" description="Disordered" evidence="2">
    <location>
        <begin position="174"/>
        <end position="201"/>
    </location>
</feature>
<name>A0A510HHG5_9ACTN</name>
<dbReference type="InterPro" id="IPR002059">
    <property type="entry name" value="CSP_DNA-bd"/>
</dbReference>
<dbReference type="InterPro" id="IPR050181">
    <property type="entry name" value="Cold_shock_domain"/>
</dbReference>
<comment type="subcellular location">
    <subcellularLocation>
        <location evidence="1">Cytoplasm</location>
    </subcellularLocation>
</comment>
<organism evidence="4 5">
    <name type="scientific">Rubrobacter xylanophilus</name>
    <dbReference type="NCBI Taxonomy" id="49319"/>
    <lineage>
        <taxon>Bacteria</taxon>
        <taxon>Bacillati</taxon>
        <taxon>Actinomycetota</taxon>
        <taxon>Rubrobacteria</taxon>
        <taxon>Rubrobacterales</taxon>
        <taxon>Rubrobacteraceae</taxon>
        <taxon>Rubrobacter</taxon>
    </lineage>
</organism>
<accession>A0A510HHG5</accession>
<dbReference type="PROSITE" id="PS51857">
    <property type="entry name" value="CSD_2"/>
    <property type="match status" value="1"/>
</dbReference>
<dbReference type="EMBL" id="AP019791">
    <property type="protein sequence ID" value="BBL78705.1"/>
    <property type="molecule type" value="Genomic_DNA"/>
</dbReference>
<dbReference type="PROSITE" id="PS00352">
    <property type="entry name" value="CSD_1"/>
    <property type="match status" value="1"/>
</dbReference>
<feature type="domain" description="CSD" evidence="3">
    <location>
        <begin position="137"/>
        <end position="200"/>
    </location>
</feature>
<dbReference type="Pfam" id="PF00313">
    <property type="entry name" value="CSD"/>
    <property type="match status" value="1"/>
</dbReference>
<evidence type="ECO:0000256" key="2">
    <source>
        <dbReference type="SAM" id="MobiDB-lite"/>
    </source>
</evidence>
<sequence length="201" mass="22778">MADSKKRIALKPHIDQIREWVDQGKSDEWIADALGTSASSVQSFRSRNDIYRRERVQREPESIFEGVLDHGERDGWGLWLDPAVAEDPIWKRHWQDVDAVVVKLAREAIVLEPDRAEPASDGGGLPVQQEEGESGRREQGRVKWFDPEKGYGFLVRPGGEDLFVHHSEVEGDASELRQGAEVEYEVGSNERGPNARRVRVL</sequence>
<keyword evidence="5" id="KW-1185">Reference proteome</keyword>
<dbReference type="PANTHER" id="PTHR11544">
    <property type="entry name" value="COLD SHOCK DOMAIN CONTAINING PROTEINS"/>
    <property type="match status" value="1"/>
</dbReference>
<dbReference type="PRINTS" id="PR00050">
    <property type="entry name" value="COLDSHOCK"/>
</dbReference>